<evidence type="ECO:0000313" key="2">
    <source>
        <dbReference type="EMBL" id="GAA4890086.1"/>
    </source>
</evidence>
<dbReference type="PANTHER" id="PTHR46825">
    <property type="entry name" value="D-ALANYL-D-ALANINE-CARBOXYPEPTIDASE/ENDOPEPTIDASE AMPH"/>
    <property type="match status" value="1"/>
</dbReference>
<dbReference type="InterPro" id="IPR012338">
    <property type="entry name" value="Beta-lactam/transpept-like"/>
</dbReference>
<protein>
    <recommendedName>
        <fullName evidence="1">Beta-lactamase-related domain-containing protein</fullName>
    </recommendedName>
</protein>
<dbReference type="RefSeq" id="WP_345577970.1">
    <property type="nucleotide sequence ID" value="NZ_BAABLV010000005.1"/>
</dbReference>
<sequence length="343" mass="37316">MDATSFARNLDAHLTSVTRRRGGLGAPLAAVRGADLDYRFGTPDLPFHAASVGKLVTTALTVGQFPDVGTRLADVLPPAALTGLFAPGAETTVTLRHLLQHTSGVADYFDGRVTSGQRTLKLLARDPQRAWTPQDLLAITRERQRPVGTPGQRFHYSDTGFVLLGLALEEATGQRFEDLVHTRVFEPLGMHRAFLPWRTQPATGSSTIAPLRLGRHEYTASPALTVDWAGGGIAATVDDWLTLSAALHDGRLLPPGTFADLTTPLHRMRPGLHYGTGVMTVRFEGFMPWLRGWPRPVGHLGVLAAHLWRFPTHGVDVVLGFGATGEMSRSFRTLFEVARLLGR</sequence>
<dbReference type="Gene3D" id="3.40.710.10">
    <property type="entry name" value="DD-peptidase/beta-lactamase superfamily"/>
    <property type="match status" value="1"/>
</dbReference>
<proteinExistence type="predicted"/>
<dbReference type="InterPro" id="IPR050491">
    <property type="entry name" value="AmpC-like"/>
</dbReference>
<feature type="domain" description="Beta-lactamase-related" evidence="1">
    <location>
        <begin position="42"/>
        <end position="318"/>
    </location>
</feature>
<keyword evidence="3" id="KW-1185">Reference proteome</keyword>
<organism evidence="2 3">
    <name type="scientific">Tessaracoccus lubricantis</name>
    <dbReference type="NCBI Taxonomy" id="545543"/>
    <lineage>
        <taxon>Bacteria</taxon>
        <taxon>Bacillati</taxon>
        <taxon>Actinomycetota</taxon>
        <taxon>Actinomycetes</taxon>
        <taxon>Propionibacteriales</taxon>
        <taxon>Propionibacteriaceae</taxon>
        <taxon>Tessaracoccus</taxon>
    </lineage>
</organism>
<dbReference type="EMBL" id="BAABLV010000005">
    <property type="protein sequence ID" value="GAA4890086.1"/>
    <property type="molecule type" value="Genomic_DNA"/>
</dbReference>
<reference evidence="3" key="1">
    <citation type="journal article" date="2019" name="Int. J. Syst. Evol. Microbiol.">
        <title>The Global Catalogue of Microorganisms (GCM) 10K type strain sequencing project: providing services to taxonomists for standard genome sequencing and annotation.</title>
        <authorList>
            <consortium name="The Broad Institute Genomics Platform"/>
            <consortium name="The Broad Institute Genome Sequencing Center for Infectious Disease"/>
            <person name="Wu L."/>
            <person name="Ma J."/>
        </authorList>
    </citation>
    <scope>NUCLEOTIDE SEQUENCE [LARGE SCALE GENOMIC DNA]</scope>
    <source>
        <strain evidence="3">JCM 19125</strain>
    </source>
</reference>
<dbReference type="Pfam" id="PF00144">
    <property type="entry name" value="Beta-lactamase"/>
    <property type="match status" value="1"/>
</dbReference>
<dbReference type="InterPro" id="IPR001466">
    <property type="entry name" value="Beta-lactam-related"/>
</dbReference>
<name>A0ABP9F1D6_9ACTN</name>
<dbReference type="Proteomes" id="UP001501521">
    <property type="component" value="Unassembled WGS sequence"/>
</dbReference>
<accession>A0ABP9F1D6</accession>
<gene>
    <name evidence="2" type="ORF">GCM10025789_03190</name>
</gene>
<evidence type="ECO:0000313" key="3">
    <source>
        <dbReference type="Proteomes" id="UP001501521"/>
    </source>
</evidence>
<dbReference type="PANTHER" id="PTHR46825:SF7">
    <property type="entry name" value="D-ALANYL-D-ALANINE CARBOXYPEPTIDASE"/>
    <property type="match status" value="1"/>
</dbReference>
<dbReference type="SUPFAM" id="SSF56601">
    <property type="entry name" value="beta-lactamase/transpeptidase-like"/>
    <property type="match status" value="1"/>
</dbReference>
<evidence type="ECO:0000259" key="1">
    <source>
        <dbReference type="Pfam" id="PF00144"/>
    </source>
</evidence>
<comment type="caution">
    <text evidence="2">The sequence shown here is derived from an EMBL/GenBank/DDBJ whole genome shotgun (WGS) entry which is preliminary data.</text>
</comment>